<organism evidence="2 3">
    <name type="scientific">Microscilla marina ATCC 23134</name>
    <dbReference type="NCBI Taxonomy" id="313606"/>
    <lineage>
        <taxon>Bacteria</taxon>
        <taxon>Pseudomonadati</taxon>
        <taxon>Bacteroidota</taxon>
        <taxon>Cytophagia</taxon>
        <taxon>Cytophagales</taxon>
        <taxon>Microscillaceae</taxon>
        <taxon>Microscilla</taxon>
    </lineage>
</organism>
<dbReference type="InterPro" id="IPR002559">
    <property type="entry name" value="Transposase_11"/>
</dbReference>
<dbReference type="EMBL" id="AAWS01000045">
    <property type="protein sequence ID" value="EAY25610.1"/>
    <property type="molecule type" value="Genomic_DNA"/>
</dbReference>
<evidence type="ECO:0000313" key="2">
    <source>
        <dbReference type="EMBL" id="EAY25610.1"/>
    </source>
</evidence>
<comment type="caution">
    <text evidence="2">The sequence shown here is derived from an EMBL/GenBank/DDBJ whole genome shotgun (WGS) entry which is preliminary data.</text>
</comment>
<proteinExistence type="predicted"/>
<dbReference type="GO" id="GO:0006313">
    <property type="term" value="P:DNA transposition"/>
    <property type="evidence" value="ECO:0007669"/>
    <property type="project" value="InterPro"/>
</dbReference>
<dbReference type="GO" id="GO:0004803">
    <property type="term" value="F:transposase activity"/>
    <property type="evidence" value="ECO:0007669"/>
    <property type="project" value="InterPro"/>
</dbReference>
<dbReference type="AlphaFoldDB" id="A1ZVB2"/>
<sequence length="266" mass="31262">MSSLRVSRIYRNKGKNYQKRLKKSVKVHLGFCDKIRKKLGVSLLEIKGLIEEAAMGKEHLTPLYEDLILFMAYFDKHVDLVTRRILLEEKIPHEEKIFSLHEPHTEWISKGKSNKKVELGHAVCITTNQEHFCLHWQVMEKQVDVDMPLIIKEFIQENYAKYRIASWSFDRNFGSKENREELSKVVDYLVMPKKGKVSKKEREKLKQKEYSKYKRQHATVEANINQLECLGAGKCRDKGIEGFKRYVGLSVLAYNLHRVGKKRKPQ</sequence>
<dbReference type="Proteomes" id="UP000004095">
    <property type="component" value="Unassembled WGS sequence"/>
</dbReference>
<accession>A1ZVB2</accession>
<gene>
    <name evidence="2" type="ORF">M23134_07261</name>
</gene>
<evidence type="ECO:0000259" key="1">
    <source>
        <dbReference type="Pfam" id="PF01609"/>
    </source>
</evidence>
<feature type="domain" description="Transposase IS4-like" evidence="1">
    <location>
        <begin position="101"/>
        <end position="256"/>
    </location>
</feature>
<evidence type="ECO:0000313" key="3">
    <source>
        <dbReference type="Proteomes" id="UP000004095"/>
    </source>
</evidence>
<protein>
    <submittedName>
        <fullName evidence="2">Transposase (IS4 family) protein</fullName>
    </submittedName>
</protein>
<dbReference type="GO" id="GO:0003677">
    <property type="term" value="F:DNA binding"/>
    <property type="evidence" value="ECO:0007669"/>
    <property type="project" value="InterPro"/>
</dbReference>
<name>A1ZVB2_MICM2</name>
<dbReference type="Pfam" id="PF01609">
    <property type="entry name" value="DDE_Tnp_1"/>
    <property type="match status" value="1"/>
</dbReference>
<reference evidence="2 3" key="1">
    <citation type="submission" date="2007-01" db="EMBL/GenBank/DDBJ databases">
        <authorList>
            <person name="Haygood M."/>
            <person name="Podell S."/>
            <person name="Anderson C."/>
            <person name="Hopkinson B."/>
            <person name="Roe K."/>
            <person name="Barbeau K."/>
            <person name="Gaasterland T."/>
            <person name="Ferriera S."/>
            <person name="Johnson J."/>
            <person name="Kravitz S."/>
            <person name="Beeson K."/>
            <person name="Sutton G."/>
            <person name="Rogers Y.-H."/>
            <person name="Friedman R."/>
            <person name="Frazier M."/>
            <person name="Venter J.C."/>
        </authorList>
    </citation>
    <scope>NUCLEOTIDE SEQUENCE [LARGE SCALE GENOMIC DNA]</scope>
    <source>
        <strain evidence="2 3">ATCC 23134</strain>
    </source>
</reference>
<keyword evidence="3" id="KW-1185">Reference proteome</keyword>
<dbReference type="eggNOG" id="COG3039">
    <property type="taxonomic scope" value="Bacteria"/>
</dbReference>